<accession>A0AAD7GZ16</accession>
<protein>
    <submittedName>
        <fullName evidence="1">Uncharacterized protein</fullName>
    </submittedName>
</protein>
<dbReference type="Proteomes" id="UP001221757">
    <property type="component" value="Unassembled WGS sequence"/>
</dbReference>
<name>A0AAD7GZ16_MYCRO</name>
<reference evidence="1" key="1">
    <citation type="submission" date="2023-03" db="EMBL/GenBank/DDBJ databases">
        <title>Massive genome expansion in bonnet fungi (Mycena s.s.) driven by repeated elements and novel gene families across ecological guilds.</title>
        <authorList>
            <consortium name="Lawrence Berkeley National Laboratory"/>
            <person name="Harder C.B."/>
            <person name="Miyauchi S."/>
            <person name="Viragh M."/>
            <person name="Kuo A."/>
            <person name="Thoen E."/>
            <person name="Andreopoulos B."/>
            <person name="Lu D."/>
            <person name="Skrede I."/>
            <person name="Drula E."/>
            <person name="Henrissat B."/>
            <person name="Morin E."/>
            <person name="Kohler A."/>
            <person name="Barry K."/>
            <person name="LaButti K."/>
            <person name="Morin E."/>
            <person name="Salamov A."/>
            <person name="Lipzen A."/>
            <person name="Mereny Z."/>
            <person name="Hegedus B."/>
            <person name="Baldrian P."/>
            <person name="Stursova M."/>
            <person name="Weitz H."/>
            <person name="Taylor A."/>
            <person name="Grigoriev I.V."/>
            <person name="Nagy L.G."/>
            <person name="Martin F."/>
            <person name="Kauserud H."/>
        </authorList>
    </citation>
    <scope>NUCLEOTIDE SEQUENCE</scope>
    <source>
        <strain evidence="1">CBHHK067</strain>
    </source>
</reference>
<keyword evidence="2" id="KW-1185">Reference proteome</keyword>
<organism evidence="1 2">
    <name type="scientific">Mycena rosella</name>
    <name type="common">Pink bonnet</name>
    <name type="synonym">Agaricus rosellus</name>
    <dbReference type="NCBI Taxonomy" id="1033263"/>
    <lineage>
        <taxon>Eukaryota</taxon>
        <taxon>Fungi</taxon>
        <taxon>Dikarya</taxon>
        <taxon>Basidiomycota</taxon>
        <taxon>Agaricomycotina</taxon>
        <taxon>Agaricomycetes</taxon>
        <taxon>Agaricomycetidae</taxon>
        <taxon>Agaricales</taxon>
        <taxon>Marasmiineae</taxon>
        <taxon>Mycenaceae</taxon>
        <taxon>Mycena</taxon>
    </lineage>
</organism>
<evidence type="ECO:0000313" key="1">
    <source>
        <dbReference type="EMBL" id="KAJ7708192.1"/>
    </source>
</evidence>
<dbReference type="AlphaFoldDB" id="A0AAD7GZ16"/>
<proteinExistence type="predicted"/>
<comment type="caution">
    <text evidence="1">The sequence shown here is derived from an EMBL/GenBank/DDBJ whole genome shotgun (WGS) entry which is preliminary data.</text>
</comment>
<sequence length="261" mass="29468">MSPVICLTVWDSVVSGRSFNSLACSVGRQHREEANKEPPARLHQNELCILFSHFNTSSEPTWMLHFILVLIHVIGFDGDDGPAERGIGLITMALVEIDFLLHKALETYLIHRLSEQPHFLDYEEYDPHCIVQPYFNGRWSPSLYQQISMVPPPLICFDLECPTKHAAEIGAVVESLLGIFARIHVTQFGADEQEVTMPAGVKFMWLSELDGTRQLLRSLHPPGPPQHKGNTIKSENYLWNKGFIDPVLLEGNSNVMEPGRE</sequence>
<gene>
    <name evidence="1" type="ORF">B0H17DRAFT_1124965</name>
</gene>
<dbReference type="EMBL" id="JARKIE010000004">
    <property type="protein sequence ID" value="KAJ7708192.1"/>
    <property type="molecule type" value="Genomic_DNA"/>
</dbReference>
<evidence type="ECO:0000313" key="2">
    <source>
        <dbReference type="Proteomes" id="UP001221757"/>
    </source>
</evidence>